<dbReference type="EMBL" id="LRPX01000038">
    <property type="protein sequence ID" value="KXA14817.1"/>
    <property type="molecule type" value="Genomic_DNA"/>
</dbReference>
<evidence type="ECO:0000313" key="1">
    <source>
        <dbReference type="EMBL" id="KXA14817.1"/>
    </source>
</evidence>
<gene>
    <name evidence="1" type="ORF">HMPREF3206_00912</name>
</gene>
<sequence length="129" mass="15273">MLKNLLKTTYFMFHQLKIVHSIPGRLRLTVPGLSAIPEEMRKHEHYTTELILSKEGIQSIEYSYLTNKVLIHYDPSLITDKEIVSWLNAVWKIIVDHSDLYEKMTLGEIEKNLDKFYELLKKELRRGEL</sequence>
<accession>A0A133NEZ5</accession>
<dbReference type="STRING" id="134605.HMPREF3206_00912"/>
<reference evidence="2" key="1">
    <citation type="submission" date="2016-01" db="EMBL/GenBank/DDBJ databases">
        <authorList>
            <person name="Mitreva M."/>
            <person name="Pepin K.H."/>
            <person name="Mihindukulasuriya K.A."/>
            <person name="Fulton R."/>
            <person name="Fronick C."/>
            <person name="O'Laughlin M."/>
            <person name="Miner T."/>
            <person name="Herter B."/>
            <person name="Rosa B.A."/>
            <person name="Cordes M."/>
            <person name="Tomlinson C."/>
            <person name="Wollam A."/>
            <person name="Palsikar V.B."/>
            <person name="Mardis E.R."/>
            <person name="Wilson R.K."/>
        </authorList>
    </citation>
    <scope>NUCLEOTIDE SEQUENCE [LARGE SCALE GENOMIC DNA]</scope>
    <source>
        <strain evidence="2">CMW8396</strain>
    </source>
</reference>
<keyword evidence="2" id="KW-1185">Reference proteome</keyword>
<dbReference type="Proteomes" id="UP000070617">
    <property type="component" value="Unassembled WGS sequence"/>
</dbReference>
<name>A0A133NEZ5_9FUSO</name>
<comment type="caution">
    <text evidence="1">The sequence shown here is derived from an EMBL/GenBank/DDBJ whole genome shotgun (WGS) entry which is preliminary data.</text>
</comment>
<protein>
    <recommendedName>
        <fullName evidence="3">Cation transporter</fullName>
    </recommendedName>
</protein>
<dbReference type="AlphaFoldDB" id="A0A133NEZ5"/>
<evidence type="ECO:0000313" key="2">
    <source>
        <dbReference type="Proteomes" id="UP000070617"/>
    </source>
</evidence>
<dbReference type="PATRIC" id="fig|134605.3.peg.909"/>
<proteinExistence type="predicted"/>
<evidence type="ECO:0008006" key="3">
    <source>
        <dbReference type="Google" id="ProtNLM"/>
    </source>
</evidence>
<dbReference type="RefSeq" id="WP_035501471.1">
    <property type="nucleotide sequence ID" value="NZ_KQ956533.1"/>
</dbReference>
<organism evidence="1 2">
    <name type="scientific">Fusobacterium equinum</name>
    <dbReference type="NCBI Taxonomy" id="134605"/>
    <lineage>
        <taxon>Bacteria</taxon>
        <taxon>Fusobacteriati</taxon>
        <taxon>Fusobacteriota</taxon>
        <taxon>Fusobacteriia</taxon>
        <taxon>Fusobacteriales</taxon>
        <taxon>Fusobacteriaceae</taxon>
        <taxon>Fusobacterium</taxon>
    </lineage>
</organism>